<dbReference type="InterPro" id="IPR029060">
    <property type="entry name" value="PIN-like_dom_sf"/>
</dbReference>
<feature type="domain" description="PIN" evidence="1">
    <location>
        <begin position="4"/>
        <end position="125"/>
    </location>
</feature>
<dbReference type="RefSeq" id="WP_182459524.1">
    <property type="nucleotide sequence ID" value="NZ_CP059732.1"/>
</dbReference>
<dbReference type="SUPFAM" id="SSF88723">
    <property type="entry name" value="PIN domain-like"/>
    <property type="match status" value="1"/>
</dbReference>
<evidence type="ECO:0000313" key="3">
    <source>
        <dbReference type="Proteomes" id="UP000515369"/>
    </source>
</evidence>
<organism evidence="2 3">
    <name type="scientific">Spirosoma foliorum</name>
    <dbReference type="NCBI Taxonomy" id="2710596"/>
    <lineage>
        <taxon>Bacteria</taxon>
        <taxon>Pseudomonadati</taxon>
        <taxon>Bacteroidota</taxon>
        <taxon>Cytophagia</taxon>
        <taxon>Cytophagales</taxon>
        <taxon>Cytophagaceae</taxon>
        <taxon>Spirosoma</taxon>
    </lineage>
</organism>
<accession>A0A7G5GTM1</accession>
<dbReference type="KEGG" id="sfol:H3H32_30520"/>
<proteinExistence type="predicted"/>
<name>A0A7G5GTM1_9BACT</name>
<dbReference type="Gene3D" id="3.40.50.1010">
    <property type="entry name" value="5'-nuclease"/>
    <property type="match status" value="1"/>
</dbReference>
<sequence length="138" mass="15385">MLFLLDTNVLINLIRRNVELPPYSAISIITVAELKAFATKRKWGYQKRLALEKILGEIPIFGIEFSLTDVYATIDAYSQGELMNDPLPVGVSARNMGKNDIWIAATALFYDAELHTSDNDFDHLPAIGLRLNKIGSST</sequence>
<keyword evidence="3" id="KW-1185">Reference proteome</keyword>
<dbReference type="AlphaFoldDB" id="A0A7G5GTM1"/>
<evidence type="ECO:0000313" key="2">
    <source>
        <dbReference type="EMBL" id="QMW02213.1"/>
    </source>
</evidence>
<reference evidence="2 3" key="1">
    <citation type="submission" date="2020-07" db="EMBL/GenBank/DDBJ databases">
        <title>Spirosoma foliorum sp. nov., isolated from the leaves on the Nejang mountain Korea, Republic of.</title>
        <authorList>
            <person name="Ho H."/>
            <person name="Lee Y.-J."/>
            <person name="Nurcahyanto D.-A."/>
            <person name="Kim S.-G."/>
        </authorList>
    </citation>
    <scope>NUCLEOTIDE SEQUENCE [LARGE SCALE GENOMIC DNA]</scope>
    <source>
        <strain evidence="2 3">PL0136</strain>
    </source>
</reference>
<dbReference type="Pfam" id="PF01850">
    <property type="entry name" value="PIN"/>
    <property type="match status" value="1"/>
</dbReference>
<dbReference type="EMBL" id="CP059732">
    <property type="protein sequence ID" value="QMW02213.1"/>
    <property type="molecule type" value="Genomic_DNA"/>
</dbReference>
<gene>
    <name evidence="2" type="ORF">H3H32_30520</name>
</gene>
<dbReference type="InterPro" id="IPR002716">
    <property type="entry name" value="PIN_dom"/>
</dbReference>
<protein>
    <submittedName>
        <fullName evidence="2">PIN domain-containing protein</fullName>
    </submittedName>
</protein>
<evidence type="ECO:0000259" key="1">
    <source>
        <dbReference type="Pfam" id="PF01850"/>
    </source>
</evidence>
<dbReference type="Proteomes" id="UP000515369">
    <property type="component" value="Chromosome"/>
</dbReference>